<evidence type="ECO:0000256" key="7">
    <source>
        <dbReference type="ARBA" id="ARBA00023136"/>
    </source>
</evidence>
<feature type="transmembrane region" description="Helical" evidence="9">
    <location>
        <begin position="511"/>
        <end position="529"/>
    </location>
</feature>
<dbReference type="GO" id="GO:0007035">
    <property type="term" value="P:vacuolar acidification"/>
    <property type="evidence" value="ECO:0007669"/>
    <property type="project" value="TreeGrafter"/>
</dbReference>
<feature type="transmembrane region" description="Helical" evidence="9">
    <location>
        <begin position="394"/>
        <end position="416"/>
    </location>
</feature>
<dbReference type="PANTHER" id="PTHR11629:SF63">
    <property type="entry name" value="V-TYPE PROTON ATPASE SUBUNIT A"/>
    <property type="match status" value="1"/>
</dbReference>
<dbReference type="Gene3D" id="1.20.1460.20">
    <property type="match status" value="1"/>
</dbReference>
<keyword evidence="3" id="KW-0813">Transport</keyword>
<evidence type="ECO:0000256" key="1">
    <source>
        <dbReference type="ARBA" id="ARBA00004141"/>
    </source>
</evidence>
<comment type="similarity">
    <text evidence="2">Belongs to the V-ATPase 116 kDa subunit family.</text>
</comment>
<evidence type="ECO:0000256" key="9">
    <source>
        <dbReference type="SAM" id="Phobius"/>
    </source>
</evidence>
<feature type="transmembrane region" description="Helical" evidence="9">
    <location>
        <begin position="445"/>
        <end position="468"/>
    </location>
</feature>
<feature type="coiled-coil region" evidence="8">
    <location>
        <begin position="227"/>
        <end position="254"/>
    </location>
</feature>
<keyword evidence="6" id="KW-0406">Ion transport</keyword>
<evidence type="ECO:0000256" key="5">
    <source>
        <dbReference type="ARBA" id="ARBA00022989"/>
    </source>
</evidence>
<dbReference type="GO" id="GO:0046961">
    <property type="term" value="F:proton-transporting ATPase activity, rotational mechanism"/>
    <property type="evidence" value="ECO:0007669"/>
    <property type="project" value="InterPro"/>
</dbReference>
<organism evidence="10">
    <name type="scientific">candidate division WOR-3 bacterium</name>
    <dbReference type="NCBI Taxonomy" id="2052148"/>
    <lineage>
        <taxon>Bacteria</taxon>
        <taxon>Bacteria division WOR-3</taxon>
    </lineage>
</organism>
<dbReference type="Pfam" id="PF01496">
    <property type="entry name" value="V_ATPase_I"/>
    <property type="match status" value="1"/>
</dbReference>
<dbReference type="Gene3D" id="3.30.70.2750">
    <property type="match status" value="1"/>
</dbReference>
<feature type="transmembrane region" description="Helical" evidence="9">
    <location>
        <begin position="355"/>
        <end position="382"/>
    </location>
</feature>
<feature type="transmembrane region" description="Helical" evidence="9">
    <location>
        <begin position="541"/>
        <end position="559"/>
    </location>
</feature>
<feature type="non-terminal residue" evidence="10">
    <location>
        <position position="595"/>
    </location>
</feature>
<feature type="transmembrane region" description="Helical" evidence="9">
    <location>
        <begin position="571"/>
        <end position="593"/>
    </location>
</feature>
<dbReference type="GO" id="GO:0016471">
    <property type="term" value="C:vacuolar proton-transporting V-type ATPase complex"/>
    <property type="evidence" value="ECO:0007669"/>
    <property type="project" value="TreeGrafter"/>
</dbReference>
<sequence>MAKAFLKKINLYVHRDEKDELLKLLQDEAIVHISEVKEELKEAFTEITEEELTEEPQLEDLLRRLENAIRFLEPYSGGKSFIDSLFEAKKPVGEEFYRATIEGVDASSLLLKVETIQDELNRIGVEESNLLAQRAFILPWVNFEGNLEEIKPTKDVNVIPGTIPSRNLGKLEDKPVAFELVNDDGKKAYLIVVYLFEEEEEAKKALYEAEFEQVEFHGYSGKPASILDSIDSRLREIEQEKQNINEMISDAAREFDKLLVLYDHFKNLLELKLADNKGIKTRNTVILEGWVRTEDYEKLKEVAGKFHTAYVEEIEPEPGEEAPVLLENKKVFEPFSSLVKLYGLPGKSDPDPTVIMAPFLSIFFALCLTDAGYGIALMLISYFMMKKYKASRGLMWMLFVGGFFTIFAGILTGGWFGDFTARANWGVLEAVRQKLMWFDPLQETMTFFALALALGFIQILFGLGVGAYKRIRDGDILGGISNEIAWIFILLGLAYKGVLAKNIASPILDMVSLYIIIIALALLVLFSGGRSKNFLIKLVKGLYNVYGGISFIGDLLSYVRLMALGLVTAGIAMAVNILTIQVFHIPILGFILAPL</sequence>
<keyword evidence="5 9" id="KW-1133">Transmembrane helix</keyword>
<accession>A0A7C5M6J1</accession>
<reference evidence="10" key="1">
    <citation type="journal article" date="2020" name="mSystems">
        <title>Genome- and Community-Level Interaction Insights into Carbon Utilization and Element Cycling Functions of Hydrothermarchaeota in Hydrothermal Sediment.</title>
        <authorList>
            <person name="Zhou Z."/>
            <person name="Liu Y."/>
            <person name="Xu W."/>
            <person name="Pan J."/>
            <person name="Luo Z.H."/>
            <person name="Li M."/>
        </authorList>
    </citation>
    <scope>NUCLEOTIDE SEQUENCE [LARGE SCALE GENOMIC DNA]</scope>
    <source>
        <strain evidence="10">HyVt-94</strain>
    </source>
</reference>
<dbReference type="PANTHER" id="PTHR11629">
    <property type="entry name" value="VACUOLAR PROTON ATPASES"/>
    <property type="match status" value="1"/>
</dbReference>
<evidence type="ECO:0000256" key="2">
    <source>
        <dbReference type="ARBA" id="ARBA00009904"/>
    </source>
</evidence>
<proteinExistence type="inferred from homology"/>
<dbReference type="GO" id="GO:0051117">
    <property type="term" value="F:ATPase binding"/>
    <property type="evidence" value="ECO:0007669"/>
    <property type="project" value="TreeGrafter"/>
</dbReference>
<name>A0A7C5M6J1_UNCW3</name>
<evidence type="ECO:0000256" key="6">
    <source>
        <dbReference type="ARBA" id="ARBA00023065"/>
    </source>
</evidence>
<keyword evidence="8" id="KW-0175">Coiled coil</keyword>
<keyword evidence="4 9" id="KW-0812">Transmembrane</keyword>
<dbReference type="InterPro" id="IPR002490">
    <property type="entry name" value="V-ATPase_116kDa_su"/>
</dbReference>
<gene>
    <name evidence="10" type="ORF">ENL41_02495</name>
</gene>
<dbReference type="EMBL" id="DRTV01000177">
    <property type="protein sequence ID" value="HHF58275.1"/>
    <property type="molecule type" value="Genomic_DNA"/>
</dbReference>
<evidence type="ECO:0000256" key="8">
    <source>
        <dbReference type="SAM" id="Coils"/>
    </source>
</evidence>
<dbReference type="Gene3D" id="3.30.70.2170">
    <property type="match status" value="1"/>
</dbReference>
<dbReference type="AlphaFoldDB" id="A0A7C5M6J1"/>
<evidence type="ECO:0000313" key="10">
    <source>
        <dbReference type="EMBL" id="HHF58275.1"/>
    </source>
</evidence>
<evidence type="ECO:0000256" key="3">
    <source>
        <dbReference type="ARBA" id="ARBA00022448"/>
    </source>
</evidence>
<feature type="transmembrane region" description="Helical" evidence="9">
    <location>
        <begin position="480"/>
        <end position="499"/>
    </location>
</feature>
<dbReference type="Proteomes" id="UP000886014">
    <property type="component" value="Unassembled WGS sequence"/>
</dbReference>
<protein>
    <submittedName>
        <fullName evidence="10">Uncharacterized protein</fullName>
    </submittedName>
</protein>
<comment type="caution">
    <text evidence="10">The sequence shown here is derived from an EMBL/GenBank/DDBJ whole genome shotgun (WGS) entry which is preliminary data.</text>
</comment>
<evidence type="ECO:0000256" key="4">
    <source>
        <dbReference type="ARBA" id="ARBA00022692"/>
    </source>
</evidence>
<keyword evidence="7 9" id="KW-0472">Membrane</keyword>
<comment type="subcellular location">
    <subcellularLocation>
        <location evidence="1">Membrane</location>
        <topology evidence="1">Multi-pass membrane protein</topology>
    </subcellularLocation>
</comment>
<dbReference type="GO" id="GO:0033179">
    <property type="term" value="C:proton-transporting V-type ATPase, V0 domain"/>
    <property type="evidence" value="ECO:0007669"/>
    <property type="project" value="InterPro"/>
</dbReference>